<dbReference type="Pfam" id="PF22178">
    <property type="entry name" value="Gp5_trimer_C"/>
    <property type="match status" value="1"/>
</dbReference>
<dbReference type="AlphaFoldDB" id="A0A4U1J797"/>
<name>A0A4U1J797_9BACT</name>
<keyword evidence="4" id="KW-1185">Reference proteome</keyword>
<sequence length="429" mass="46643">MPNALTPAPYVLPGNQTKTVIRTRSTPESDGVNELSFEDRKGEELVYQRAERDRETWVRQDERELVGGNRQRAVGADEHIAIKGSRFDEVRGDEHSRVEGELKAEIGGPASVTIGGDLNVDVRGTLSISVGAQVYVVALDKLLLAAADASMQSGGAFVRATPGAVFASPFVENAGVGGSGAPNAPAVPVPPVLPAAYEEHLPKRTRLPVMGWIGGIPPVGSVPDEVLICRFICECKDARRGDGTREPQQCYIRKIRLYEQSARGTTHIWSEVPYDMSTNPPTPIMSRKEPWRQTGRKPEGSKIPDNVLVKDPSKPPTQDNIDRIIEVKFPPDDWWEGQQTAYERIAGDPTKVEKWGPDNPCHCSDRKEKEPVRVPATDVVGTAVIAALIVVLLLDDAVGGFADDAAIPPLVIELVKRLGPLFSRATPIP</sequence>
<evidence type="ECO:0000256" key="1">
    <source>
        <dbReference type="SAM" id="MobiDB-lite"/>
    </source>
</evidence>
<evidence type="ECO:0000313" key="3">
    <source>
        <dbReference type="EMBL" id="TKD03207.1"/>
    </source>
</evidence>
<accession>A0A4U1J797</accession>
<dbReference type="RefSeq" id="WP_136932004.1">
    <property type="nucleotide sequence ID" value="NZ_SSMQ01000031.1"/>
</dbReference>
<dbReference type="Proteomes" id="UP000309215">
    <property type="component" value="Unassembled WGS sequence"/>
</dbReference>
<proteinExistence type="predicted"/>
<comment type="caution">
    <text evidence="3">The sequence shown here is derived from an EMBL/GenBank/DDBJ whole genome shotgun (WGS) entry which is preliminary data.</text>
</comment>
<feature type="compositionally biased region" description="Basic and acidic residues" evidence="1">
    <location>
        <begin position="286"/>
        <end position="302"/>
    </location>
</feature>
<dbReference type="OrthoDB" id="6675421at2"/>
<organism evidence="3 4">
    <name type="scientific">Polyangium fumosum</name>
    <dbReference type="NCBI Taxonomy" id="889272"/>
    <lineage>
        <taxon>Bacteria</taxon>
        <taxon>Pseudomonadati</taxon>
        <taxon>Myxococcota</taxon>
        <taxon>Polyangia</taxon>
        <taxon>Polyangiales</taxon>
        <taxon>Polyangiaceae</taxon>
        <taxon>Polyangium</taxon>
    </lineage>
</organism>
<gene>
    <name evidence="3" type="ORF">E8A74_27230</name>
</gene>
<protein>
    <recommendedName>
        <fullName evidence="2">Gp5/Type VI secretion system Vgr C-terminal trimerisation domain-containing protein</fullName>
    </recommendedName>
</protein>
<evidence type="ECO:0000313" key="4">
    <source>
        <dbReference type="Proteomes" id="UP000309215"/>
    </source>
</evidence>
<feature type="region of interest" description="Disordered" evidence="1">
    <location>
        <begin position="279"/>
        <end position="315"/>
    </location>
</feature>
<dbReference type="InterPro" id="IPR054030">
    <property type="entry name" value="Gp5_Vgr_C"/>
</dbReference>
<dbReference type="SUPFAM" id="SSF69349">
    <property type="entry name" value="Phage fibre proteins"/>
    <property type="match status" value="1"/>
</dbReference>
<evidence type="ECO:0000259" key="2">
    <source>
        <dbReference type="Pfam" id="PF22178"/>
    </source>
</evidence>
<feature type="domain" description="Gp5/Type VI secretion system Vgr C-terminal trimerisation" evidence="2">
    <location>
        <begin position="20"/>
        <end position="130"/>
    </location>
</feature>
<reference evidence="3 4" key="1">
    <citation type="submission" date="2019-04" db="EMBL/GenBank/DDBJ databases">
        <authorList>
            <person name="Li Y."/>
            <person name="Wang J."/>
        </authorList>
    </citation>
    <scope>NUCLEOTIDE SEQUENCE [LARGE SCALE GENOMIC DNA]</scope>
    <source>
        <strain evidence="3 4">DSM 14668</strain>
    </source>
</reference>
<dbReference type="EMBL" id="SSMQ01000031">
    <property type="protein sequence ID" value="TKD03207.1"/>
    <property type="molecule type" value="Genomic_DNA"/>
</dbReference>